<gene>
    <name evidence="2" type="ORF">Q4494_07355</name>
</gene>
<reference evidence="2" key="1">
    <citation type="submission" date="2023-07" db="EMBL/GenBank/DDBJ databases">
        <title>Genome content predicts the carbon catabolic preferences of heterotrophic bacteria.</title>
        <authorList>
            <person name="Gralka M."/>
        </authorList>
    </citation>
    <scope>NUCLEOTIDE SEQUENCE</scope>
    <source>
        <strain evidence="2">I2M02</strain>
    </source>
</reference>
<dbReference type="AlphaFoldDB" id="A0AAW7XUH6"/>
<proteinExistence type="predicted"/>
<sequence>MSKLKNLFSAPSRSATSLMEREKRQRREMRYELNFQLNRRISL</sequence>
<dbReference type="EMBL" id="JAUOPJ010000005">
    <property type="protein sequence ID" value="MDO6456888.1"/>
    <property type="molecule type" value="Genomic_DNA"/>
</dbReference>
<accession>A0AAW7XUH6</accession>
<organism evidence="2 3">
    <name type="scientific">Celeribacter halophilus</name>
    <dbReference type="NCBI Taxonomy" id="576117"/>
    <lineage>
        <taxon>Bacteria</taxon>
        <taxon>Pseudomonadati</taxon>
        <taxon>Pseudomonadota</taxon>
        <taxon>Alphaproteobacteria</taxon>
        <taxon>Rhodobacterales</taxon>
        <taxon>Roseobacteraceae</taxon>
        <taxon>Celeribacter</taxon>
    </lineage>
</organism>
<dbReference type="Proteomes" id="UP001169823">
    <property type="component" value="Unassembled WGS sequence"/>
</dbReference>
<comment type="caution">
    <text evidence="2">The sequence shown here is derived from an EMBL/GenBank/DDBJ whole genome shotgun (WGS) entry which is preliminary data.</text>
</comment>
<evidence type="ECO:0000313" key="3">
    <source>
        <dbReference type="Proteomes" id="UP001169823"/>
    </source>
</evidence>
<evidence type="ECO:0008006" key="4">
    <source>
        <dbReference type="Google" id="ProtNLM"/>
    </source>
</evidence>
<feature type="region of interest" description="Disordered" evidence="1">
    <location>
        <begin position="1"/>
        <end position="26"/>
    </location>
</feature>
<evidence type="ECO:0000313" key="2">
    <source>
        <dbReference type="EMBL" id="MDO6456888.1"/>
    </source>
</evidence>
<dbReference type="RefSeq" id="WP_289847577.1">
    <property type="nucleotide sequence ID" value="NZ_JAHKPE010000021.1"/>
</dbReference>
<name>A0AAW7XUH6_9RHOB</name>
<protein>
    <recommendedName>
        <fullName evidence="4">Transposase</fullName>
    </recommendedName>
</protein>
<evidence type="ECO:0000256" key="1">
    <source>
        <dbReference type="SAM" id="MobiDB-lite"/>
    </source>
</evidence>